<dbReference type="EMBL" id="JAULSY010000003">
    <property type="protein sequence ID" value="KAK0674032.1"/>
    <property type="molecule type" value="Genomic_DNA"/>
</dbReference>
<reference evidence="3" key="1">
    <citation type="submission" date="2023-06" db="EMBL/GenBank/DDBJ databases">
        <title>Genome-scale phylogeny and comparative genomics of the fungal order Sordariales.</title>
        <authorList>
            <consortium name="Lawrence Berkeley National Laboratory"/>
            <person name="Hensen N."/>
            <person name="Bonometti L."/>
            <person name="Westerberg I."/>
            <person name="Brannstrom I.O."/>
            <person name="Guillou S."/>
            <person name="Cros-Aarteil S."/>
            <person name="Calhoun S."/>
            <person name="Haridas S."/>
            <person name="Kuo A."/>
            <person name="Mondo S."/>
            <person name="Pangilinan J."/>
            <person name="Riley R."/>
            <person name="Labutti K."/>
            <person name="Andreopoulos B."/>
            <person name="Lipzen A."/>
            <person name="Chen C."/>
            <person name="Yanf M."/>
            <person name="Daum C."/>
            <person name="Ng V."/>
            <person name="Clum A."/>
            <person name="Steindorff A."/>
            <person name="Ohm R."/>
            <person name="Martin F."/>
            <person name="Silar P."/>
            <person name="Natvig D."/>
            <person name="Lalanne C."/>
            <person name="Gautier V."/>
            <person name="Ament-Velasquez S.L."/>
            <person name="Kruys A."/>
            <person name="Hutchinson M.I."/>
            <person name="Powell A.J."/>
            <person name="Barry K."/>
            <person name="Miller A.N."/>
            <person name="Grigoriev I.V."/>
            <person name="Debuchy R."/>
            <person name="Gladieux P."/>
            <person name="Thoren M.H."/>
            <person name="Johannesson H."/>
        </authorList>
    </citation>
    <scope>NUCLEOTIDE SEQUENCE</scope>
    <source>
        <strain evidence="3">CBS 307.81</strain>
    </source>
</reference>
<protein>
    <submittedName>
        <fullName evidence="3">Uncharacterized protein</fullName>
    </submittedName>
</protein>
<accession>A0AA40DEG3</accession>
<evidence type="ECO:0000313" key="3">
    <source>
        <dbReference type="EMBL" id="KAK0674032.1"/>
    </source>
</evidence>
<name>A0AA40DEG3_9PEZI</name>
<sequence>MECWLVKGETAAGGGEEGKGKRGSEERNGIWFLGGIEGGGGCFSRSSERILWLISSLPFFFFFLFFSRTTMFSLFFLLLLLLYLFFVRLLVVVYSIIKDLVLPSIAGGAPTAMNGMAFSSSSTALDSTFPMSRVTKSIDLVPIPLHTPNPPSMLPATPPPRPCSKKKQQYSYS</sequence>
<feature type="region of interest" description="Disordered" evidence="1">
    <location>
        <begin position="146"/>
        <end position="173"/>
    </location>
</feature>
<gene>
    <name evidence="3" type="ORF">QBC41DRAFT_70493</name>
</gene>
<keyword evidence="2" id="KW-1133">Transmembrane helix</keyword>
<feature type="transmembrane region" description="Helical" evidence="2">
    <location>
        <begin position="50"/>
        <end position="66"/>
    </location>
</feature>
<feature type="compositionally biased region" description="Pro residues" evidence="1">
    <location>
        <begin position="146"/>
        <end position="162"/>
    </location>
</feature>
<keyword evidence="4" id="KW-1185">Reference proteome</keyword>
<keyword evidence="2" id="KW-0812">Transmembrane</keyword>
<evidence type="ECO:0000256" key="2">
    <source>
        <dbReference type="SAM" id="Phobius"/>
    </source>
</evidence>
<evidence type="ECO:0000256" key="1">
    <source>
        <dbReference type="SAM" id="MobiDB-lite"/>
    </source>
</evidence>
<keyword evidence="2" id="KW-0472">Membrane</keyword>
<feature type="compositionally biased region" description="Basic residues" evidence="1">
    <location>
        <begin position="163"/>
        <end position="173"/>
    </location>
</feature>
<evidence type="ECO:0000313" key="4">
    <source>
        <dbReference type="Proteomes" id="UP001174997"/>
    </source>
</evidence>
<proteinExistence type="predicted"/>
<feature type="transmembrane region" description="Helical" evidence="2">
    <location>
        <begin position="72"/>
        <end position="97"/>
    </location>
</feature>
<dbReference type="AlphaFoldDB" id="A0AA40DEG3"/>
<dbReference type="Proteomes" id="UP001174997">
    <property type="component" value="Unassembled WGS sequence"/>
</dbReference>
<comment type="caution">
    <text evidence="3">The sequence shown here is derived from an EMBL/GenBank/DDBJ whole genome shotgun (WGS) entry which is preliminary data.</text>
</comment>
<organism evidence="3 4">
    <name type="scientific">Cercophora samala</name>
    <dbReference type="NCBI Taxonomy" id="330535"/>
    <lineage>
        <taxon>Eukaryota</taxon>
        <taxon>Fungi</taxon>
        <taxon>Dikarya</taxon>
        <taxon>Ascomycota</taxon>
        <taxon>Pezizomycotina</taxon>
        <taxon>Sordariomycetes</taxon>
        <taxon>Sordariomycetidae</taxon>
        <taxon>Sordariales</taxon>
        <taxon>Lasiosphaeriaceae</taxon>
        <taxon>Cercophora</taxon>
    </lineage>
</organism>